<gene>
    <name evidence="1" type="ORF">CWATWH0005_2051</name>
</gene>
<dbReference type="RefSeq" id="WP_021832355.1">
    <property type="nucleotide sequence ID" value="NZ_CAQL01000113.1"/>
</dbReference>
<dbReference type="Pfam" id="PF14106">
    <property type="entry name" value="DUF4279"/>
    <property type="match status" value="1"/>
</dbReference>
<reference evidence="1 2" key="1">
    <citation type="submission" date="2013-01" db="EMBL/GenBank/DDBJ databases">
        <authorList>
            <person name="Bench S."/>
        </authorList>
    </citation>
    <scope>NUCLEOTIDE SEQUENCE [LARGE SCALE GENOMIC DNA]</scope>
    <source>
        <strain evidence="1 2">WH 0005</strain>
    </source>
</reference>
<reference evidence="1 2" key="2">
    <citation type="submission" date="2013-09" db="EMBL/GenBank/DDBJ databases">
        <title>Whole genome comparison of six Crocosphaera watsonii strains with differing phenotypes.</title>
        <authorList>
            <person name="Bench S.R."/>
            <person name="Heller P."/>
            <person name="Frank I."/>
            <person name="Arciniega M."/>
            <person name="Shilova I.N."/>
            <person name="Zehr J.P."/>
        </authorList>
    </citation>
    <scope>NUCLEOTIDE SEQUENCE [LARGE SCALE GENOMIC DNA]</scope>
    <source>
        <strain evidence="1 2">WH 0005</strain>
    </source>
</reference>
<dbReference type="EMBL" id="CAQL01000113">
    <property type="protein sequence ID" value="CCQ54210.1"/>
    <property type="molecule type" value="Genomic_DNA"/>
</dbReference>
<accession>T2IPU3</accession>
<comment type="caution">
    <text evidence="1">The sequence shown here is derived from an EMBL/GenBank/DDBJ whole genome shotgun (WGS) entry which is preliminary data.</text>
</comment>
<evidence type="ECO:0000313" key="2">
    <source>
        <dbReference type="Proteomes" id="UP000017981"/>
    </source>
</evidence>
<name>T2IPU3_CROWT</name>
<proteinExistence type="predicted"/>
<dbReference type="AlphaFoldDB" id="T2IPU3"/>
<evidence type="ECO:0008006" key="3">
    <source>
        <dbReference type="Google" id="ProtNLM"/>
    </source>
</evidence>
<dbReference type="InterPro" id="IPR025459">
    <property type="entry name" value="DUF4279"/>
</dbReference>
<organism evidence="1 2">
    <name type="scientific">Crocosphaera watsonii WH 0005</name>
    <dbReference type="NCBI Taxonomy" id="423472"/>
    <lineage>
        <taxon>Bacteria</taxon>
        <taxon>Bacillati</taxon>
        <taxon>Cyanobacteriota</taxon>
        <taxon>Cyanophyceae</taxon>
        <taxon>Oscillatoriophycideae</taxon>
        <taxon>Chroococcales</taxon>
        <taxon>Aphanothecaceae</taxon>
        <taxon>Crocosphaera</taxon>
    </lineage>
</organism>
<sequence length="160" mass="18351">MLMIFGEFLGQKMPFEISASLTITGLDFDSQNITDKLGIIPTKTWKIGDLIHPKGTIKRKHNGWVIESNLSKDNELEDHIKSLFEELHPVWGVLQEISNNYDLEISCVVYTDGEVPSIHLDQEIINKSQQINAEIDVDLYVLPENTIENEQQRKKLVKFT</sequence>
<protein>
    <recommendedName>
        <fullName evidence="3">DUF4279 domain-containing protein</fullName>
    </recommendedName>
</protein>
<evidence type="ECO:0000313" key="1">
    <source>
        <dbReference type="EMBL" id="CCQ54210.1"/>
    </source>
</evidence>
<dbReference type="Proteomes" id="UP000017981">
    <property type="component" value="Unassembled WGS sequence"/>
</dbReference>